<dbReference type="EMBL" id="CAFAAB010000134">
    <property type="protein sequence ID" value="CAB4789915.1"/>
    <property type="molecule type" value="Genomic_DNA"/>
</dbReference>
<keyword evidence="1" id="KW-1133">Transmembrane helix</keyword>
<evidence type="ECO:0000256" key="1">
    <source>
        <dbReference type="SAM" id="Phobius"/>
    </source>
</evidence>
<name>A0A6J6X1H1_9ZZZZ</name>
<dbReference type="GO" id="GO:0016020">
    <property type="term" value="C:membrane"/>
    <property type="evidence" value="ECO:0007669"/>
    <property type="project" value="TreeGrafter"/>
</dbReference>
<keyword evidence="1" id="KW-0472">Membrane</keyword>
<proteinExistence type="predicted"/>
<feature type="transmembrane region" description="Helical" evidence="1">
    <location>
        <begin position="77"/>
        <end position="99"/>
    </location>
</feature>
<feature type="transmembrane region" description="Helical" evidence="1">
    <location>
        <begin position="227"/>
        <end position="247"/>
    </location>
</feature>
<dbReference type="InterPro" id="IPR010721">
    <property type="entry name" value="UstE-like"/>
</dbReference>
<organism evidence="2">
    <name type="scientific">freshwater metagenome</name>
    <dbReference type="NCBI Taxonomy" id="449393"/>
    <lineage>
        <taxon>unclassified sequences</taxon>
        <taxon>metagenomes</taxon>
        <taxon>ecological metagenomes</taxon>
    </lineage>
</organism>
<evidence type="ECO:0000313" key="2">
    <source>
        <dbReference type="EMBL" id="CAB4789915.1"/>
    </source>
</evidence>
<reference evidence="2" key="1">
    <citation type="submission" date="2020-05" db="EMBL/GenBank/DDBJ databases">
        <authorList>
            <person name="Chiriac C."/>
            <person name="Salcher M."/>
            <person name="Ghai R."/>
            <person name="Kavagutti S V."/>
        </authorList>
    </citation>
    <scope>NUCLEOTIDE SEQUENCE</scope>
</reference>
<feature type="transmembrane region" description="Helical" evidence="1">
    <location>
        <begin position="129"/>
        <end position="150"/>
    </location>
</feature>
<dbReference type="AlphaFoldDB" id="A0A6J6X1H1"/>
<sequence>MHLSWFFTNLPFAFLTALAWALLAFATSFVVKRHAIIDVFWGSGFLVVLLESLFVSHLKSAPDHESMHLSNHSVDHWLHLGLLIAVALWSLRLSIYLALRQRGTAEDTRYVAILANTKGSNDNVKALKIIYFTQGTLLFLVSIPLQFVAFANHVTLPALTVVGLALAFIGFGFEAIGDDQLRRYIANPSNHGTTMNRGLWKYTRHPNYFGEAVLWTGYYLVACSVPWGWATIGSALLMIYLVANLSGKPMLERKLKKTRSGYEEYMATTSSFIPRPPKRTK</sequence>
<dbReference type="PANTHER" id="PTHR32251:SF17">
    <property type="entry name" value="STEROID 5-ALPHA REDUCTASE C-TERMINAL DOMAIN-CONTAINING PROTEIN"/>
    <property type="match status" value="1"/>
</dbReference>
<feature type="transmembrane region" description="Helical" evidence="1">
    <location>
        <begin position="38"/>
        <end position="57"/>
    </location>
</feature>
<dbReference type="PROSITE" id="PS50244">
    <property type="entry name" value="S5A_REDUCTASE"/>
    <property type="match status" value="1"/>
</dbReference>
<protein>
    <submittedName>
        <fullName evidence="2">Unannotated protein</fullName>
    </submittedName>
</protein>
<accession>A0A6J6X1H1</accession>
<keyword evidence="1" id="KW-0812">Transmembrane</keyword>
<dbReference type="Gene3D" id="1.20.120.1630">
    <property type="match status" value="1"/>
</dbReference>
<dbReference type="PANTHER" id="PTHR32251">
    <property type="entry name" value="3-OXO-5-ALPHA-STEROID 4-DEHYDROGENASE"/>
    <property type="match status" value="1"/>
</dbReference>
<feature type="transmembrane region" description="Helical" evidence="1">
    <location>
        <begin position="156"/>
        <end position="176"/>
    </location>
</feature>
<gene>
    <name evidence="2" type="ORF">UFOPK2958_01097</name>
</gene>
<dbReference type="Pfam" id="PF06966">
    <property type="entry name" value="DUF1295"/>
    <property type="match status" value="1"/>
</dbReference>
<feature type="transmembrane region" description="Helical" evidence="1">
    <location>
        <begin position="12"/>
        <end position="31"/>
    </location>
</feature>